<evidence type="ECO:0000313" key="2">
    <source>
        <dbReference type="EMBL" id="CAG8723925.1"/>
    </source>
</evidence>
<proteinExistence type="predicted"/>
<accession>A0A9N9I6M1</accession>
<reference evidence="2" key="1">
    <citation type="submission" date="2021-06" db="EMBL/GenBank/DDBJ databases">
        <authorList>
            <person name="Kallberg Y."/>
            <person name="Tangrot J."/>
            <person name="Rosling A."/>
        </authorList>
    </citation>
    <scope>NUCLEOTIDE SEQUENCE</scope>
    <source>
        <strain evidence="2">CL551</strain>
    </source>
</reference>
<feature type="region of interest" description="Disordered" evidence="1">
    <location>
        <begin position="48"/>
        <end position="72"/>
    </location>
</feature>
<comment type="caution">
    <text evidence="2">The sequence shown here is derived from an EMBL/GenBank/DDBJ whole genome shotgun (WGS) entry which is preliminary data.</text>
</comment>
<dbReference type="OrthoDB" id="10313079at2759"/>
<dbReference type="AlphaFoldDB" id="A0A9N9I6M1"/>
<evidence type="ECO:0000313" key="3">
    <source>
        <dbReference type="Proteomes" id="UP000789342"/>
    </source>
</evidence>
<evidence type="ECO:0000256" key="1">
    <source>
        <dbReference type="SAM" id="MobiDB-lite"/>
    </source>
</evidence>
<feature type="non-terminal residue" evidence="2">
    <location>
        <position position="1"/>
    </location>
</feature>
<dbReference type="EMBL" id="CAJVPV010023500">
    <property type="protein sequence ID" value="CAG8723925.1"/>
    <property type="molecule type" value="Genomic_DNA"/>
</dbReference>
<organism evidence="2 3">
    <name type="scientific">Acaulospora morrowiae</name>
    <dbReference type="NCBI Taxonomy" id="94023"/>
    <lineage>
        <taxon>Eukaryota</taxon>
        <taxon>Fungi</taxon>
        <taxon>Fungi incertae sedis</taxon>
        <taxon>Mucoromycota</taxon>
        <taxon>Glomeromycotina</taxon>
        <taxon>Glomeromycetes</taxon>
        <taxon>Diversisporales</taxon>
        <taxon>Acaulosporaceae</taxon>
        <taxon>Acaulospora</taxon>
    </lineage>
</organism>
<sequence length="196" mass="22388">TWKGQTVSNACYEFFHESEILETHLRRKRKHNELAEGYIFENALNNTISQKPQRETQPPPPRSPNNGALLDIPNKRQMSDEKVIQYLNAMEQSLEYNQVTMQRPSLWTESLNSYVNNVLKVFSTDISVRVFDDKVIFHAEVSSSPSSSSSQHVHAVNDTTKSIHIDIMNLIAILLDHLRAPVENATKIKVFSLQAI</sequence>
<dbReference type="Proteomes" id="UP000789342">
    <property type="component" value="Unassembled WGS sequence"/>
</dbReference>
<name>A0A9N9I6M1_9GLOM</name>
<feature type="non-terminal residue" evidence="2">
    <location>
        <position position="196"/>
    </location>
</feature>
<gene>
    <name evidence="2" type="ORF">AMORRO_LOCUS13520</name>
</gene>
<keyword evidence="3" id="KW-1185">Reference proteome</keyword>
<protein>
    <submittedName>
        <fullName evidence="2">13923_t:CDS:1</fullName>
    </submittedName>
</protein>